<evidence type="ECO:0000313" key="1">
    <source>
        <dbReference type="EMBL" id="RJG12187.1"/>
    </source>
</evidence>
<dbReference type="Proteomes" id="UP000284021">
    <property type="component" value="Unassembled WGS sequence"/>
</dbReference>
<accession>A0A418XIC3</accession>
<dbReference type="AlphaFoldDB" id="A0A418XIC3"/>
<dbReference type="EMBL" id="QYUR01000002">
    <property type="protein sequence ID" value="RJG12187.1"/>
    <property type="molecule type" value="Genomic_DNA"/>
</dbReference>
<name>A0A418XIC3_9PSED</name>
<organism evidence="1 2">
    <name type="scientific">Pseudomonas cavernicola</name>
    <dbReference type="NCBI Taxonomy" id="2320866"/>
    <lineage>
        <taxon>Bacteria</taxon>
        <taxon>Pseudomonadati</taxon>
        <taxon>Pseudomonadota</taxon>
        <taxon>Gammaproteobacteria</taxon>
        <taxon>Pseudomonadales</taxon>
        <taxon>Pseudomonadaceae</taxon>
        <taxon>Pseudomonas</taxon>
    </lineage>
</organism>
<gene>
    <name evidence="1" type="ORF">D3879_02375</name>
</gene>
<sequence length="157" mass="17466">MEEHVRPPCGPGCALESFAGKEVHTLEDLRPHSIRHLNDWPKSEFAAYIFGGNELPDRFFTASHEFVIIDSEQMFSSGPCQFETASWLKQRDGSPSKSGQALAIEVCREVAKLSPKVVAQALSVPDAIQVELRWPIEPKLRASIKFARAYAQENKGA</sequence>
<evidence type="ECO:0000313" key="2">
    <source>
        <dbReference type="Proteomes" id="UP000284021"/>
    </source>
</evidence>
<proteinExistence type="predicted"/>
<keyword evidence="2" id="KW-1185">Reference proteome</keyword>
<comment type="caution">
    <text evidence="1">The sequence shown here is derived from an EMBL/GenBank/DDBJ whole genome shotgun (WGS) entry which is preliminary data.</text>
</comment>
<protein>
    <submittedName>
        <fullName evidence="1">Uncharacterized protein</fullName>
    </submittedName>
</protein>
<reference evidence="1 2" key="1">
    <citation type="submission" date="2018-09" db="EMBL/GenBank/DDBJ databases">
        <authorList>
            <person name="Zhu H."/>
        </authorList>
    </citation>
    <scope>NUCLEOTIDE SEQUENCE [LARGE SCALE GENOMIC DNA]</scope>
    <source>
        <strain evidence="1 2">K1S02-6</strain>
    </source>
</reference>